<keyword evidence="2" id="KW-0238">DNA-binding</keyword>
<comment type="caution">
    <text evidence="6">The sequence shown here is derived from an EMBL/GenBank/DDBJ whole genome shotgun (WGS) entry which is preliminary data.</text>
</comment>
<dbReference type="InterPro" id="IPR009061">
    <property type="entry name" value="DNA-bd_dom_put_sf"/>
</dbReference>
<evidence type="ECO:0000256" key="4">
    <source>
        <dbReference type="ARBA" id="ARBA00023163"/>
    </source>
</evidence>
<dbReference type="SMART" id="SM00422">
    <property type="entry name" value="HTH_MERR"/>
    <property type="match status" value="1"/>
</dbReference>
<dbReference type="Proteomes" id="UP000229056">
    <property type="component" value="Unassembled WGS sequence"/>
</dbReference>
<dbReference type="AlphaFoldDB" id="A0A2H0W518"/>
<dbReference type="EMBL" id="PEZY01000004">
    <property type="protein sequence ID" value="PIS06394.1"/>
    <property type="molecule type" value="Genomic_DNA"/>
</dbReference>
<dbReference type="InterPro" id="IPR012925">
    <property type="entry name" value="TipAS_dom"/>
</dbReference>
<evidence type="ECO:0000313" key="7">
    <source>
        <dbReference type="Proteomes" id="UP000229056"/>
    </source>
</evidence>
<dbReference type="PANTHER" id="PTHR30204:SF90">
    <property type="entry name" value="HTH-TYPE TRANSCRIPTIONAL ACTIVATOR MTA"/>
    <property type="match status" value="1"/>
</dbReference>
<dbReference type="Pfam" id="PF07739">
    <property type="entry name" value="TipAS"/>
    <property type="match status" value="1"/>
</dbReference>
<name>A0A2H0W518_9BACT</name>
<dbReference type="InterPro" id="IPR036244">
    <property type="entry name" value="TipA-like_antibiotic-bd"/>
</dbReference>
<dbReference type="GO" id="GO:0003677">
    <property type="term" value="F:DNA binding"/>
    <property type="evidence" value="ECO:0007669"/>
    <property type="project" value="UniProtKB-KW"/>
</dbReference>
<dbReference type="Gene3D" id="1.10.490.50">
    <property type="entry name" value="Antibiotic binding domain of TipA-like multidrug resistance regulators"/>
    <property type="match status" value="1"/>
</dbReference>
<gene>
    <name evidence="6" type="ORF">COT80_00420</name>
</gene>
<dbReference type="SUPFAM" id="SSF46955">
    <property type="entry name" value="Putative DNA-binding domain"/>
    <property type="match status" value="1"/>
</dbReference>
<evidence type="ECO:0000259" key="5">
    <source>
        <dbReference type="PROSITE" id="PS50937"/>
    </source>
</evidence>
<accession>A0A2H0W518</accession>
<dbReference type="GO" id="GO:0003700">
    <property type="term" value="F:DNA-binding transcription factor activity"/>
    <property type="evidence" value="ECO:0007669"/>
    <property type="project" value="InterPro"/>
</dbReference>
<feature type="domain" description="HTH merR-type" evidence="5">
    <location>
        <begin position="1"/>
        <end position="70"/>
    </location>
</feature>
<keyword evidence="3" id="KW-0010">Activator</keyword>
<protein>
    <submittedName>
        <fullName evidence="6">MerR family transcriptional regulator</fullName>
    </submittedName>
</protein>
<organism evidence="6 7">
    <name type="scientific">Candidatus Buchananbacteria bacterium CG10_big_fil_rev_8_21_14_0_10_33_19</name>
    <dbReference type="NCBI Taxonomy" id="1974525"/>
    <lineage>
        <taxon>Bacteria</taxon>
        <taxon>Candidatus Buchananiibacteriota</taxon>
    </lineage>
</organism>
<keyword evidence="1" id="KW-0805">Transcription regulation</keyword>
<dbReference type="InterPro" id="IPR000551">
    <property type="entry name" value="MerR-type_HTH_dom"/>
</dbReference>
<dbReference type="Gene3D" id="1.10.1660.10">
    <property type="match status" value="1"/>
</dbReference>
<dbReference type="CDD" id="cd01106">
    <property type="entry name" value="HTH_TipAL-Mta"/>
    <property type="match status" value="1"/>
</dbReference>
<evidence type="ECO:0000313" key="6">
    <source>
        <dbReference type="EMBL" id="PIS06394.1"/>
    </source>
</evidence>
<keyword evidence="4" id="KW-0804">Transcription</keyword>
<evidence type="ECO:0000256" key="3">
    <source>
        <dbReference type="ARBA" id="ARBA00023159"/>
    </source>
</evidence>
<proteinExistence type="predicted"/>
<reference evidence="7" key="1">
    <citation type="submission" date="2017-09" db="EMBL/GenBank/DDBJ databases">
        <title>Depth-based differentiation of microbial function through sediment-hosted aquifers and enrichment of novel symbionts in the deep terrestrial subsurface.</title>
        <authorList>
            <person name="Probst A.J."/>
            <person name="Ladd B."/>
            <person name="Jarett J.K."/>
            <person name="Geller-Mcgrath D.E."/>
            <person name="Sieber C.M.K."/>
            <person name="Emerson J.B."/>
            <person name="Anantharaman K."/>
            <person name="Thomas B.C."/>
            <person name="Malmstrom R."/>
            <person name="Stieglmeier M."/>
            <person name="Klingl A."/>
            <person name="Woyke T."/>
            <person name="Ryan C.M."/>
            <person name="Banfield J.F."/>
        </authorList>
    </citation>
    <scope>NUCLEOTIDE SEQUENCE [LARGE SCALE GENOMIC DNA]</scope>
</reference>
<dbReference type="PANTHER" id="PTHR30204">
    <property type="entry name" value="REDOX-CYCLING DRUG-SENSING TRANSCRIPTIONAL ACTIVATOR SOXR"/>
    <property type="match status" value="1"/>
</dbReference>
<dbReference type="PROSITE" id="PS50937">
    <property type="entry name" value="HTH_MERR_2"/>
    <property type="match status" value="1"/>
</dbReference>
<dbReference type="Pfam" id="PF13411">
    <property type="entry name" value="MerR_1"/>
    <property type="match status" value="1"/>
</dbReference>
<evidence type="ECO:0000256" key="2">
    <source>
        <dbReference type="ARBA" id="ARBA00023125"/>
    </source>
</evidence>
<dbReference type="SUPFAM" id="SSF89082">
    <property type="entry name" value="Antibiotic binding domain of TipA-like multidrug resistance regulators"/>
    <property type="match status" value="1"/>
</dbReference>
<dbReference type="InterPro" id="IPR047057">
    <property type="entry name" value="MerR_fam"/>
</dbReference>
<sequence length="248" mass="28966">MSYNIKQLSELAGVSIRTLHYYDQIDLLNPSRSQNGYRHYNDNDLLILQQILFFRELEFSLAEIKKIIFAPNFNRTLALTDQKKMMKIKRDRLDLLIETIDKTIKKNSNQKNMADEDLYAGLNKAELEAYAKEAQEHWGDSNAYRQSQFRVKKMGKDGLKKVLADSDKLNQQIANEMTLKRNPASPEVQALIAQHYNNLRAFYEPNLTMYRGLAQMYVGDKRFKSYYDQIADGLAQFMCEAMNIYCDK</sequence>
<evidence type="ECO:0000256" key="1">
    <source>
        <dbReference type="ARBA" id="ARBA00023015"/>
    </source>
</evidence>